<dbReference type="SUPFAM" id="SSF55874">
    <property type="entry name" value="ATPase domain of HSP90 chaperone/DNA topoisomerase II/histidine kinase"/>
    <property type="match status" value="1"/>
</dbReference>
<dbReference type="Pfam" id="PF02518">
    <property type="entry name" value="HATPase_c"/>
    <property type="match status" value="1"/>
</dbReference>
<dbReference type="InterPro" id="IPR003661">
    <property type="entry name" value="HisK_dim/P_dom"/>
</dbReference>
<evidence type="ECO:0000256" key="9">
    <source>
        <dbReference type="ARBA" id="ARBA00022777"/>
    </source>
</evidence>
<evidence type="ECO:0000256" key="8">
    <source>
        <dbReference type="ARBA" id="ARBA00022741"/>
    </source>
</evidence>
<dbReference type="GO" id="GO:0000156">
    <property type="term" value="F:phosphorelay response regulator activity"/>
    <property type="evidence" value="ECO:0007669"/>
    <property type="project" value="TreeGrafter"/>
</dbReference>
<evidence type="ECO:0000256" key="13">
    <source>
        <dbReference type="SAM" id="Phobius"/>
    </source>
</evidence>
<dbReference type="GO" id="GO:0000155">
    <property type="term" value="F:phosphorelay sensor kinase activity"/>
    <property type="evidence" value="ECO:0007669"/>
    <property type="project" value="InterPro"/>
</dbReference>
<dbReference type="GO" id="GO:0005886">
    <property type="term" value="C:plasma membrane"/>
    <property type="evidence" value="ECO:0007669"/>
    <property type="project" value="UniProtKB-SubCell"/>
</dbReference>
<dbReference type="PRINTS" id="PR00344">
    <property type="entry name" value="BCTRLSENSOR"/>
</dbReference>
<dbReference type="EMBL" id="CP015136">
    <property type="protein sequence ID" value="AMY12188.1"/>
    <property type="molecule type" value="Genomic_DNA"/>
</dbReference>
<keyword evidence="4" id="KW-1003">Cell membrane</keyword>
<dbReference type="Proteomes" id="UP000076079">
    <property type="component" value="Chromosome"/>
</dbReference>
<evidence type="ECO:0000313" key="17">
    <source>
        <dbReference type="Proteomes" id="UP000076079"/>
    </source>
</evidence>
<evidence type="ECO:0000256" key="5">
    <source>
        <dbReference type="ARBA" id="ARBA00022553"/>
    </source>
</evidence>
<keyword evidence="11 13" id="KW-1133">Transmembrane helix</keyword>
<dbReference type="CDD" id="cd00082">
    <property type="entry name" value="HisKA"/>
    <property type="match status" value="1"/>
</dbReference>
<feature type="domain" description="HAMP" evidence="15">
    <location>
        <begin position="197"/>
        <end position="248"/>
    </location>
</feature>
<comment type="subcellular location">
    <subcellularLocation>
        <location evidence="2">Cell membrane</location>
        <topology evidence="2">Multi-pass membrane protein</topology>
    </subcellularLocation>
</comment>
<dbReference type="GO" id="GO:0030295">
    <property type="term" value="F:protein kinase activator activity"/>
    <property type="evidence" value="ECO:0007669"/>
    <property type="project" value="TreeGrafter"/>
</dbReference>
<evidence type="ECO:0000256" key="7">
    <source>
        <dbReference type="ARBA" id="ARBA00022692"/>
    </source>
</evidence>
<dbReference type="SMART" id="SM00387">
    <property type="entry name" value="HATPase_c"/>
    <property type="match status" value="1"/>
</dbReference>
<dbReference type="Pfam" id="PF00512">
    <property type="entry name" value="HisKA"/>
    <property type="match status" value="1"/>
</dbReference>
<dbReference type="SMART" id="SM00304">
    <property type="entry name" value="HAMP"/>
    <property type="match status" value="1"/>
</dbReference>
<keyword evidence="9" id="KW-0418">Kinase</keyword>
<evidence type="ECO:0000256" key="1">
    <source>
        <dbReference type="ARBA" id="ARBA00000085"/>
    </source>
</evidence>
<keyword evidence="6 16" id="KW-0808">Transferase</keyword>
<keyword evidence="5" id="KW-0597">Phosphoprotein</keyword>
<dbReference type="InterPro" id="IPR036890">
    <property type="entry name" value="HATPase_C_sf"/>
</dbReference>
<dbReference type="EC" id="2.7.13.3" evidence="3"/>
<keyword evidence="13" id="KW-0472">Membrane</keyword>
<dbReference type="InterPro" id="IPR050351">
    <property type="entry name" value="BphY/WalK/GraS-like"/>
</dbReference>
<dbReference type="InterPro" id="IPR004358">
    <property type="entry name" value="Sig_transdc_His_kin-like_C"/>
</dbReference>
<dbReference type="Gene3D" id="1.10.287.130">
    <property type="match status" value="1"/>
</dbReference>
<dbReference type="GO" id="GO:0007234">
    <property type="term" value="P:osmosensory signaling via phosphorelay pathway"/>
    <property type="evidence" value="ECO:0007669"/>
    <property type="project" value="TreeGrafter"/>
</dbReference>
<evidence type="ECO:0000256" key="11">
    <source>
        <dbReference type="ARBA" id="ARBA00022989"/>
    </source>
</evidence>
<protein>
    <recommendedName>
        <fullName evidence="3">histidine kinase</fullName>
        <ecNumber evidence="3">2.7.13.3</ecNumber>
    </recommendedName>
</protein>
<evidence type="ECO:0000259" key="14">
    <source>
        <dbReference type="PROSITE" id="PS50109"/>
    </source>
</evidence>
<feature type="domain" description="Histidine kinase" evidence="14">
    <location>
        <begin position="388"/>
        <end position="611"/>
    </location>
</feature>
<dbReference type="InterPro" id="IPR036097">
    <property type="entry name" value="HisK_dim/P_sf"/>
</dbReference>
<keyword evidence="10" id="KW-0067">ATP-binding</keyword>
<reference evidence="16 17" key="1">
    <citation type="journal article" date="2016" name="Genome Announc.">
        <title>First Complete Genome Sequence of a Subdivision 6 Acidobacterium Strain.</title>
        <authorList>
            <person name="Huang S."/>
            <person name="Vieira S."/>
            <person name="Bunk B."/>
            <person name="Riedel T."/>
            <person name="Sproer C."/>
            <person name="Overmann J."/>
        </authorList>
    </citation>
    <scope>NUCLEOTIDE SEQUENCE [LARGE SCALE GENOMIC DNA]</scope>
    <source>
        <strain evidence="17">DSM 100886 HEG_-6_39</strain>
    </source>
</reference>
<dbReference type="PROSITE" id="PS50885">
    <property type="entry name" value="HAMP"/>
    <property type="match status" value="1"/>
</dbReference>
<dbReference type="STRING" id="1855912.LuPra_05461"/>
<organism evidence="16 17">
    <name type="scientific">Luteitalea pratensis</name>
    <dbReference type="NCBI Taxonomy" id="1855912"/>
    <lineage>
        <taxon>Bacteria</taxon>
        <taxon>Pseudomonadati</taxon>
        <taxon>Acidobacteriota</taxon>
        <taxon>Vicinamibacteria</taxon>
        <taxon>Vicinamibacterales</taxon>
        <taxon>Vicinamibacteraceae</taxon>
        <taxon>Luteitalea</taxon>
    </lineage>
</organism>
<keyword evidence="17" id="KW-1185">Reference proteome</keyword>
<evidence type="ECO:0000259" key="15">
    <source>
        <dbReference type="PROSITE" id="PS50885"/>
    </source>
</evidence>
<dbReference type="RefSeq" id="WP_234800971.1">
    <property type="nucleotide sequence ID" value="NZ_CP015136.1"/>
</dbReference>
<dbReference type="InterPro" id="IPR003660">
    <property type="entry name" value="HAMP_dom"/>
</dbReference>
<dbReference type="PANTHER" id="PTHR42878:SF7">
    <property type="entry name" value="SENSOR HISTIDINE KINASE GLRK"/>
    <property type="match status" value="1"/>
</dbReference>
<evidence type="ECO:0000313" key="16">
    <source>
        <dbReference type="EMBL" id="AMY12188.1"/>
    </source>
</evidence>
<dbReference type="AlphaFoldDB" id="A0A143PVH8"/>
<keyword evidence="8" id="KW-0547">Nucleotide-binding</keyword>
<dbReference type="SUPFAM" id="SSF103190">
    <property type="entry name" value="Sensory domain-like"/>
    <property type="match status" value="1"/>
</dbReference>
<dbReference type="PANTHER" id="PTHR42878">
    <property type="entry name" value="TWO-COMPONENT HISTIDINE KINASE"/>
    <property type="match status" value="1"/>
</dbReference>
<comment type="catalytic activity">
    <reaction evidence="1">
        <text>ATP + protein L-histidine = ADP + protein N-phospho-L-histidine.</text>
        <dbReference type="EC" id="2.7.13.3"/>
    </reaction>
</comment>
<proteinExistence type="predicted"/>
<dbReference type="GO" id="GO:0005524">
    <property type="term" value="F:ATP binding"/>
    <property type="evidence" value="ECO:0007669"/>
    <property type="project" value="UniProtKB-KW"/>
</dbReference>
<evidence type="ECO:0000256" key="6">
    <source>
        <dbReference type="ARBA" id="ARBA00022679"/>
    </source>
</evidence>
<keyword evidence="7 13" id="KW-0812">Transmembrane</keyword>
<evidence type="ECO:0000256" key="3">
    <source>
        <dbReference type="ARBA" id="ARBA00012438"/>
    </source>
</evidence>
<evidence type="ECO:0000256" key="4">
    <source>
        <dbReference type="ARBA" id="ARBA00022475"/>
    </source>
</evidence>
<dbReference type="Gene3D" id="6.10.340.10">
    <property type="match status" value="1"/>
</dbReference>
<feature type="transmembrane region" description="Helical" evidence="13">
    <location>
        <begin position="177"/>
        <end position="196"/>
    </location>
</feature>
<dbReference type="InterPro" id="IPR003594">
    <property type="entry name" value="HATPase_dom"/>
</dbReference>
<sequence precursor="true">MRLSYQTRQALGVTCIVALTVIALSVVYLTAQAQALLAESELRGRMLANATYQRAFTLVRSRESAAADLQADPGLRAILLSAIGFAENVTYATITDVRDRALVHSSPTLEGTVVPAQASLEQLLQGGPFTQLRGVWEQRSYEVTQPLLLGDERFGSIRIGVSTVLIWAGLKSALKPIAIVAGAAIILATGVSWLMARRFLRPIHVLQSGIARLREGEEDVHLDLPDEDFKDLGTSFNALSQSVSTIRSQLVEQARRAESVVERLEDAVAIVGTTGDVAFVNAAMKALLPALEPGVALATAVPEAHPCRVLVEQALSVRASRGPLIADLPGEDGEAGSQQQLMAHPIADQARGFVGVMLVARNVGALSQLQTMLRYSRKLSSLNRLLAGVAHEVKNPLNAMTIHLELLRQKLGRRAVVPVGAGAGGADPPPPEGLMSHVSIIGEEIRRLDQVVQGFLRFSRPEELQLQPVSVAALLQDIVDVVRPQAEQQGIVVELEAHHGVAIQVDRAMVRQALLNLALNAIDAMPSGGTLALRARSVEEQQVQIDVVDSGIGIKPEHLSRIFDLYFTTREQGSGLGLSMVYRTVQLHDGTIEVESTPGRGASFRMRLPRA</sequence>
<dbReference type="KEGG" id="abac:LuPra_05461"/>
<evidence type="ECO:0000256" key="10">
    <source>
        <dbReference type="ARBA" id="ARBA00022840"/>
    </source>
</evidence>
<name>A0A143PVH8_LUTPR</name>
<keyword evidence="12" id="KW-0902">Two-component regulatory system</keyword>
<accession>A0A143PVH8</accession>
<gene>
    <name evidence="16" type="primary">zraS_4</name>
    <name evidence="16" type="ORF">LuPra_05461</name>
</gene>
<dbReference type="InterPro" id="IPR005467">
    <property type="entry name" value="His_kinase_dom"/>
</dbReference>
<reference evidence="17" key="2">
    <citation type="submission" date="2016-04" db="EMBL/GenBank/DDBJ databases">
        <title>First Complete Genome Sequence of a Subdivision 6 Acidobacterium.</title>
        <authorList>
            <person name="Huang S."/>
            <person name="Vieira S."/>
            <person name="Bunk B."/>
            <person name="Riedel T."/>
            <person name="Sproeer C."/>
            <person name="Overmann J."/>
        </authorList>
    </citation>
    <scope>NUCLEOTIDE SEQUENCE [LARGE SCALE GENOMIC DNA]</scope>
    <source>
        <strain evidence="17">DSM 100886 HEG_-6_39</strain>
    </source>
</reference>
<evidence type="ECO:0000256" key="12">
    <source>
        <dbReference type="ARBA" id="ARBA00023012"/>
    </source>
</evidence>
<dbReference type="InterPro" id="IPR029151">
    <property type="entry name" value="Sensor-like_sf"/>
</dbReference>
<dbReference type="SUPFAM" id="SSF47384">
    <property type="entry name" value="Homodimeric domain of signal transducing histidine kinase"/>
    <property type="match status" value="1"/>
</dbReference>
<evidence type="ECO:0000256" key="2">
    <source>
        <dbReference type="ARBA" id="ARBA00004651"/>
    </source>
</evidence>
<dbReference type="SMART" id="SM00388">
    <property type="entry name" value="HisKA"/>
    <property type="match status" value="1"/>
</dbReference>
<dbReference type="PROSITE" id="PS50109">
    <property type="entry name" value="HIS_KIN"/>
    <property type="match status" value="1"/>
</dbReference>
<dbReference type="Gene3D" id="3.30.565.10">
    <property type="entry name" value="Histidine kinase-like ATPase, C-terminal domain"/>
    <property type="match status" value="1"/>
</dbReference>